<accession>A0AA36G8I3</accession>
<sequence length="270" mass="31258">MVEPQFDFPQRRGRSIAAPCSVRRNPSSGWWFHQKEVRFRSVSLSRNFKRQDNTLGLLKSLRLSAGPTMNRRGGGNHGSGPIPDRWLQYLPIGKHIEQTRFLPLKCPLDKKFFMRNRCSDEQLFTIDCLLAMAGNVNKKIGLIIDLTNTHRYYNPEEFTSQGIQHVKLQCPGHEVDGREDIVREFIQIVDNYLAVAPPDTLIGVHCTHGLNRTGYLIGRYLIQKGDWNADEYLQMFEHCRGHPIEREAYKAKLRWAQEQRDAILKQNVDT</sequence>
<evidence type="ECO:0000313" key="6">
    <source>
        <dbReference type="Proteomes" id="UP001177023"/>
    </source>
</evidence>
<dbReference type="SUPFAM" id="SSF52799">
    <property type="entry name" value="(Phosphotyrosine protein) phosphatases II"/>
    <property type="match status" value="1"/>
</dbReference>
<protein>
    <recommendedName>
        <fullName evidence="7">RNA/RNP complex-1-interacting phosphatase</fullName>
    </recommendedName>
</protein>
<feature type="domain" description="Tyrosine-protein phosphatase" evidence="3">
    <location>
        <begin position="102"/>
        <end position="262"/>
    </location>
</feature>
<evidence type="ECO:0000313" key="5">
    <source>
        <dbReference type="EMBL" id="CAJ0576498.1"/>
    </source>
</evidence>
<name>A0AA36G8I3_9BILA</name>
<keyword evidence="6" id="KW-1185">Reference proteome</keyword>
<reference evidence="5" key="1">
    <citation type="submission" date="2023-06" db="EMBL/GenBank/DDBJ databases">
        <authorList>
            <person name="Delattre M."/>
        </authorList>
    </citation>
    <scope>NUCLEOTIDE SEQUENCE</scope>
    <source>
        <strain evidence="5">AF72</strain>
    </source>
</reference>
<dbReference type="Gene3D" id="3.90.190.10">
    <property type="entry name" value="Protein tyrosine phosphatase superfamily"/>
    <property type="match status" value="1"/>
</dbReference>
<dbReference type="InterPro" id="IPR051029">
    <property type="entry name" value="mRNA_Capping_Enz/RNA_Phosphat"/>
</dbReference>
<dbReference type="PROSITE" id="PS50054">
    <property type="entry name" value="TYR_PHOSPHATASE_DUAL"/>
    <property type="match status" value="1"/>
</dbReference>
<organism evidence="5 6">
    <name type="scientific">Mesorhabditis spiculigera</name>
    <dbReference type="NCBI Taxonomy" id="96644"/>
    <lineage>
        <taxon>Eukaryota</taxon>
        <taxon>Metazoa</taxon>
        <taxon>Ecdysozoa</taxon>
        <taxon>Nematoda</taxon>
        <taxon>Chromadorea</taxon>
        <taxon>Rhabditida</taxon>
        <taxon>Rhabditina</taxon>
        <taxon>Rhabditomorpha</taxon>
        <taxon>Rhabditoidea</taxon>
        <taxon>Rhabditidae</taxon>
        <taxon>Mesorhabditinae</taxon>
        <taxon>Mesorhabditis</taxon>
    </lineage>
</organism>
<evidence type="ECO:0000256" key="2">
    <source>
        <dbReference type="ARBA" id="ARBA00022912"/>
    </source>
</evidence>
<proteinExistence type="predicted"/>
<dbReference type="InterPro" id="IPR000340">
    <property type="entry name" value="Dual-sp_phosphatase_cat-dom"/>
</dbReference>
<dbReference type="EMBL" id="CATQJA010002644">
    <property type="protein sequence ID" value="CAJ0576498.1"/>
    <property type="molecule type" value="Genomic_DNA"/>
</dbReference>
<feature type="non-terminal residue" evidence="5">
    <location>
        <position position="1"/>
    </location>
</feature>
<evidence type="ECO:0000259" key="3">
    <source>
        <dbReference type="PROSITE" id="PS50054"/>
    </source>
</evidence>
<dbReference type="SMART" id="SM00195">
    <property type="entry name" value="DSPc"/>
    <property type="match status" value="1"/>
</dbReference>
<keyword evidence="1" id="KW-0378">Hydrolase</keyword>
<dbReference type="InterPro" id="IPR000387">
    <property type="entry name" value="Tyr_Pase_dom"/>
</dbReference>
<evidence type="ECO:0008006" key="7">
    <source>
        <dbReference type="Google" id="ProtNLM"/>
    </source>
</evidence>
<dbReference type="PANTHER" id="PTHR10367">
    <property type="entry name" value="MRNA-CAPPING ENZYME"/>
    <property type="match status" value="1"/>
</dbReference>
<dbReference type="GO" id="GO:0004651">
    <property type="term" value="F:polynucleotide 5'-phosphatase activity"/>
    <property type="evidence" value="ECO:0007669"/>
    <property type="project" value="TreeGrafter"/>
</dbReference>
<evidence type="ECO:0000256" key="1">
    <source>
        <dbReference type="ARBA" id="ARBA00022801"/>
    </source>
</evidence>
<dbReference type="AlphaFoldDB" id="A0AA36G8I3"/>
<dbReference type="InterPro" id="IPR016130">
    <property type="entry name" value="Tyr_Pase_AS"/>
</dbReference>
<dbReference type="PROSITE" id="PS50056">
    <property type="entry name" value="TYR_PHOSPHATASE_2"/>
    <property type="match status" value="1"/>
</dbReference>
<dbReference type="InterPro" id="IPR029021">
    <property type="entry name" value="Prot-tyrosine_phosphatase-like"/>
</dbReference>
<dbReference type="PANTHER" id="PTHR10367:SF9">
    <property type="entry name" value="DUAL-SPECIFICITY PHOSPHATASE 11 (RNA_RNP COMPLEX 1-INTERACTING)"/>
    <property type="match status" value="1"/>
</dbReference>
<dbReference type="GO" id="GO:0004721">
    <property type="term" value="F:phosphoprotein phosphatase activity"/>
    <property type="evidence" value="ECO:0007669"/>
    <property type="project" value="UniProtKB-KW"/>
</dbReference>
<dbReference type="InterPro" id="IPR020422">
    <property type="entry name" value="TYR_PHOSPHATASE_DUAL_dom"/>
</dbReference>
<feature type="domain" description="Tyrosine specific protein phosphatases" evidence="4">
    <location>
        <begin position="183"/>
        <end position="251"/>
    </location>
</feature>
<evidence type="ECO:0000259" key="4">
    <source>
        <dbReference type="PROSITE" id="PS50056"/>
    </source>
</evidence>
<dbReference type="Pfam" id="PF00782">
    <property type="entry name" value="DSPc"/>
    <property type="match status" value="1"/>
</dbReference>
<dbReference type="Proteomes" id="UP001177023">
    <property type="component" value="Unassembled WGS sequence"/>
</dbReference>
<gene>
    <name evidence="5" type="ORF">MSPICULIGERA_LOCUS14789</name>
</gene>
<keyword evidence="2" id="KW-0904">Protein phosphatase</keyword>
<comment type="caution">
    <text evidence="5">The sequence shown here is derived from an EMBL/GenBank/DDBJ whole genome shotgun (WGS) entry which is preliminary data.</text>
</comment>
<dbReference type="PROSITE" id="PS00383">
    <property type="entry name" value="TYR_PHOSPHATASE_1"/>
    <property type="match status" value="1"/>
</dbReference>